<evidence type="ECO:0000313" key="1">
    <source>
        <dbReference type="EMBL" id="KNC72863.1"/>
    </source>
</evidence>
<sequence>DDLAAAALFVAMQCDVGQDINPWVRHFVREYGIRAPQLLRRMTYLFGSIVP</sequence>
<dbReference type="AlphaFoldDB" id="A0A0L0F9S2"/>
<dbReference type="GeneID" id="25915081"/>
<accession>A0A0L0F9S2</accession>
<dbReference type="EMBL" id="KQ246402">
    <property type="protein sequence ID" value="KNC72863.1"/>
    <property type="molecule type" value="Genomic_DNA"/>
</dbReference>
<evidence type="ECO:0000313" key="2">
    <source>
        <dbReference type="Proteomes" id="UP000054560"/>
    </source>
</evidence>
<organism evidence="1 2">
    <name type="scientific">Sphaeroforma arctica JP610</name>
    <dbReference type="NCBI Taxonomy" id="667725"/>
    <lineage>
        <taxon>Eukaryota</taxon>
        <taxon>Ichthyosporea</taxon>
        <taxon>Ichthyophonida</taxon>
        <taxon>Sphaeroforma</taxon>
    </lineage>
</organism>
<proteinExistence type="predicted"/>
<protein>
    <submittedName>
        <fullName evidence="1">Uncharacterized protein</fullName>
    </submittedName>
</protein>
<feature type="non-terminal residue" evidence="1">
    <location>
        <position position="1"/>
    </location>
</feature>
<dbReference type="Proteomes" id="UP000054560">
    <property type="component" value="Unassembled WGS sequence"/>
</dbReference>
<dbReference type="RefSeq" id="XP_014146765.1">
    <property type="nucleotide sequence ID" value="XM_014291290.1"/>
</dbReference>
<keyword evidence="2" id="KW-1185">Reference proteome</keyword>
<name>A0A0L0F9S2_9EUKA</name>
<gene>
    <name evidence="1" type="ORF">SARC_14577</name>
</gene>
<reference evidence="1 2" key="1">
    <citation type="submission" date="2011-02" db="EMBL/GenBank/DDBJ databases">
        <title>The Genome Sequence of Sphaeroforma arctica JP610.</title>
        <authorList>
            <consortium name="The Broad Institute Genome Sequencing Platform"/>
            <person name="Russ C."/>
            <person name="Cuomo C."/>
            <person name="Young S.K."/>
            <person name="Zeng Q."/>
            <person name="Gargeya S."/>
            <person name="Alvarado L."/>
            <person name="Berlin A."/>
            <person name="Chapman S.B."/>
            <person name="Chen Z."/>
            <person name="Freedman E."/>
            <person name="Gellesch M."/>
            <person name="Goldberg J."/>
            <person name="Griggs A."/>
            <person name="Gujja S."/>
            <person name="Heilman E."/>
            <person name="Heiman D."/>
            <person name="Howarth C."/>
            <person name="Mehta T."/>
            <person name="Neiman D."/>
            <person name="Pearson M."/>
            <person name="Roberts A."/>
            <person name="Saif S."/>
            <person name="Shea T."/>
            <person name="Shenoy N."/>
            <person name="Sisk P."/>
            <person name="Stolte C."/>
            <person name="Sykes S."/>
            <person name="White J."/>
            <person name="Yandava C."/>
            <person name="Burger G."/>
            <person name="Gray M.W."/>
            <person name="Holland P.W.H."/>
            <person name="King N."/>
            <person name="Lang F.B.F."/>
            <person name="Roger A.J."/>
            <person name="Ruiz-Trillo I."/>
            <person name="Haas B."/>
            <person name="Nusbaum C."/>
            <person name="Birren B."/>
        </authorList>
    </citation>
    <scope>NUCLEOTIDE SEQUENCE [LARGE SCALE GENOMIC DNA]</scope>
    <source>
        <strain evidence="1 2">JP610</strain>
    </source>
</reference>